<feature type="chain" id="PRO_5016461638" evidence="1">
    <location>
        <begin position="22"/>
        <end position="193"/>
    </location>
</feature>
<dbReference type="RefSeq" id="WP_088916291.1">
    <property type="nucleotide sequence ID" value="NZ_CP018632.1"/>
</dbReference>
<evidence type="ECO:0000256" key="1">
    <source>
        <dbReference type="SAM" id="SignalP"/>
    </source>
</evidence>
<dbReference type="EMBL" id="CP018632">
    <property type="protein sequence ID" value="ASJ70783.1"/>
    <property type="molecule type" value="Genomic_DNA"/>
</dbReference>
<keyword evidence="3" id="KW-1185">Reference proteome</keyword>
<gene>
    <name evidence="2" type="ORF">IMCC3135_03350</name>
</gene>
<protein>
    <submittedName>
        <fullName evidence="2">Uncharacterized protein</fullName>
    </submittedName>
</protein>
<dbReference type="AlphaFoldDB" id="A0A2Z2NI98"/>
<feature type="signal peptide" evidence="1">
    <location>
        <begin position="1"/>
        <end position="21"/>
    </location>
</feature>
<keyword evidence="1" id="KW-0732">Signal</keyword>
<dbReference type="Proteomes" id="UP000250079">
    <property type="component" value="Chromosome"/>
</dbReference>
<proteinExistence type="predicted"/>
<evidence type="ECO:0000313" key="3">
    <source>
        <dbReference type="Proteomes" id="UP000250079"/>
    </source>
</evidence>
<dbReference type="KEGG" id="gai:IMCC3135_03350"/>
<organism evidence="2 3">
    <name type="scientific">Granulosicoccus antarcticus IMCC3135</name>
    <dbReference type="NCBI Taxonomy" id="1192854"/>
    <lineage>
        <taxon>Bacteria</taxon>
        <taxon>Pseudomonadati</taxon>
        <taxon>Pseudomonadota</taxon>
        <taxon>Gammaproteobacteria</taxon>
        <taxon>Chromatiales</taxon>
        <taxon>Granulosicoccaceae</taxon>
        <taxon>Granulosicoccus</taxon>
    </lineage>
</organism>
<reference evidence="2 3" key="1">
    <citation type="submission" date="2016-12" db="EMBL/GenBank/DDBJ databases">
        <authorList>
            <person name="Song W.-J."/>
            <person name="Kurnit D.M."/>
        </authorList>
    </citation>
    <scope>NUCLEOTIDE SEQUENCE [LARGE SCALE GENOMIC DNA]</scope>
    <source>
        <strain evidence="2 3">IMCC3135</strain>
    </source>
</reference>
<sequence>MKKIISVLFALAALTFSSVNAAELGSVENLRAEGNELIWDSLEGATGYNIYFDYRYYDTVKGKEQYTLSDNGQYNVVPFDDAGNFGTTNYLNNVDFTVDESTDSTGSQYTENGYTITVHKTCTNVGPGESCLAACPNVYQGAYQELYTKYMSGGACSTSDIVEADAFVSDNTYKCTVPTFSGEVVAQAICVTF</sequence>
<name>A0A2Z2NI98_9GAMM</name>
<accession>A0A2Z2NI98</accession>
<evidence type="ECO:0000313" key="2">
    <source>
        <dbReference type="EMBL" id="ASJ70783.1"/>
    </source>
</evidence>